<dbReference type="PRINTS" id="PR00689">
    <property type="entry name" value="ACOABINDINGP"/>
</dbReference>
<dbReference type="InterPro" id="IPR014352">
    <property type="entry name" value="FERM/acyl-CoA-bd_prot_sf"/>
</dbReference>
<evidence type="ECO:0000313" key="3">
    <source>
        <dbReference type="EMBL" id="QHU04583.1"/>
    </source>
</evidence>
<evidence type="ECO:0000256" key="1">
    <source>
        <dbReference type="ARBA" id="ARBA00023121"/>
    </source>
</evidence>
<protein>
    <recommendedName>
        <fullName evidence="2">ACB domain-containing protein</fullName>
    </recommendedName>
</protein>
<dbReference type="InterPro" id="IPR022408">
    <property type="entry name" value="Acyl-CoA-binding_prot_CS"/>
</dbReference>
<dbReference type="AlphaFoldDB" id="A0A6C0JGS2"/>
<dbReference type="InterPro" id="IPR035984">
    <property type="entry name" value="Acyl-CoA-binding_sf"/>
</dbReference>
<organism evidence="3">
    <name type="scientific">viral metagenome</name>
    <dbReference type="NCBI Taxonomy" id="1070528"/>
    <lineage>
        <taxon>unclassified sequences</taxon>
        <taxon>metagenomes</taxon>
        <taxon>organismal metagenomes</taxon>
    </lineage>
</organism>
<dbReference type="PROSITE" id="PS51228">
    <property type="entry name" value="ACB_2"/>
    <property type="match status" value="1"/>
</dbReference>
<dbReference type="Pfam" id="PF00887">
    <property type="entry name" value="ACBP"/>
    <property type="match status" value="1"/>
</dbReference>
<dbReference type="PROSITE" id="PS00880">
    <property type="entry name" value="ACB_1"/>
    <property type="match status" value="1"/>
</dbReference>
<keyword evidence="1" id="KW-0446">Lipid-binding</keyword>
<dbReference type="PANTHER" id="PTHR23310:SF62">
    <property type="entry name" value="ACYL-COA BINDING PROTEIN 1, ISOFORM A"/>
    <property type="match status" value="1"/>
</dbReference>
<proteinExistence type="predicted"/>
<evidence type="ECO:0000259" key="2">
    <source>
        <dbReference type="PROSITE" id="PS51228"/>
    </source>
</evidence>
<accession>A0A6C0JGS2</accession>
<feature type="domain" description="ACB" evidence="2">
    <location>
        <begin position="1"/>
        <end position="82"/>
    </location>
</feature>
<dbReference type="InterPro" id="IPR000582">
    <property type="entry name" value="Acyl-CoA-binding_protein"/>
</dbReference>
<dbReference type="EMBL" id="MN740401">
    <property type="protein sequence ID" value="QHU04583.1"/>
    <property type="molecule type" value="Genomic_DNA"/>
</dbReference>
<dbReference type="SUPFAM" id="SSF47027">
    <property type="entry name" value="Acyl-CoA binding protein"/>
    <property type="match status" value="1"/>
</dbReference>
<dbReference type="Gene3D" id="1.20.80.10">
    <property type="match status" value="1"/>
</dbReference>
<dbReference type="GO" id="GO:0006631">
    <property type="term" value="P:fatty acid metabolic process"/>
    <property type="evidence" value="ECO:0007669"/>
    <property type="project" value="TreeGrafter"/>
</dbReference>
<reference evidence="3" key="1">
    <citation type="journal article" date="2020" name="Nature">
        <title>Giant virus diversity and host interactions through global metagenomics.</title>
        <authorList>
            <person name="Schulz F."/>
            <person name="Roux S."/>
            <person name="Paez-Espino D."/>
            <person name="Jungbluth S."/>
            <person name="Walsh D.A."/>
            <person name="Denef V.J."/>
            <person name="McMahon K.D."/>
            <person name="Konstantinidis K.T."/>
            <person name="Eloe-Fadrosh E.A."/>
            <person name="Kyrpides N.C."/>
            <person name="Woyke T."/>
        </authorList>
    </citation>
    <scope>NUCLEOTIDE SEQUENCE</scope>
    <source>
        <strain evidence="3">GVMAG-M-3300027708-51</strain>
    </source>
</reference>
<dbReference type="GO" id="GO:0000062">
    <property type="term" value="F:fatty-acyl-CoA binding"/>
    <property type="evidence" value="ECO:0007669"/>
    <property type="project" value="InterPro"/>
</dbReference>
<sequence>MDPFDSACEKAKTLASKLSDADKLTLYSLFKQATVGDCTTPEPGFLDPVGKAKWSAWKERKGLPQGVAKKVYADVVNQILAK</sequence>
<dbReference type="PANTHER" id="PTHR23310">
    <property type="entry name" value="ACYL-COA-BINDING PROTEIN, ACBP"/>
    <property type="match status" value="1"/>
</dbReference>
<name>A0A6C0JGS2_9ZZZZ</name>